<dbReference type="HOGENOM" id="CLU_001265_1_1_1"/>
<feature type="compositionally biased region" description="Low complexity" evidence="3">
    <location>
        <begin position="1"/>
        <end position="15"/>
    </location>
</feature>
<feature type="transmembrane region" description="Helical" evidence="4">
    <location>
        <begin position="144"/>
        <end position="162"/>
    </location>
</feature>
<dbReference type="InterPro" id="IPR020846">
    <property type="entry name" value="MFS_dom"/>
</dbReference>
<evidence type="ECO:0000256" key="1">
    <source>
        <dbReference type="ARBA" id="ARBA00004141"/>
    </source>
</evidence>
<evidence type="ECO:0000313" key="6">
    <source>
        <dbReference type="EMBL" id="EPT01915.1"/>
    </source>
</evidence>
<sequence>MSLSSTSASMSFATAKPPLAATTHHGEPEKQDPERGDDVREVAPPEPRAEDSKPGEDTPRPPPPPPPDGGTRAWMTVAGAWLVQFSTFGYISSFGVYQDYYATYYLPAETSSNISWIGSLQLCLMYAPGVFVGRAFDAGYFHHLEAVGGVLYVFSIFMLSLARPGAYYQVFLAQAVGMGLGLGLTFLPSLSVVGHHFRTRRALAVGVAISGASAGGIVFPIMLNRLLEDRNVGFANAVRASGAVVGACLLLANGLMRTRPPGPGPRAARVVSAGGGGTGEAWRGIVWDGAYLWSICGAFLTSLGVYVPLFYLQLYAVDHGVTPRITTYSLAILNAGSTLGRLVPTFAADRVGVYNMLVPAMVLCAALIFAMFGATDGPGVVLVGLVFGFASGAYISLIPSLLVQLCRNMGELGVKMGLAYTVVAASNLIGNPIAGALLSTSTGGPLTWWRAIVFTGCVAAAGSACMAVSRELFIRGRGWSGRKV</sequence>
<feature type="compositionally biased region" description="Basic and acidic residues" evidence="3">
    <location>
        <begin position="24"/>
        <end position="59"/>
    </location>
</feature>
<keyword evidence="4" id="KW-0812">Transmembrane</keyword>
<protein>
    <recommendedName>
        <fullName evidence="5">Major facilitator superfamily (MFS) profile domain-containing protein</fullName>
    </recommendedName>
</protein>
<dbReference type="PANTHER" id="PTHR11360">
    <property type="entry name" value="MONOCARBOXYLATE TRANSPORTER"/>
    <property type="match status" value="1"/>
</dbReference>
<dbReference type="Proteomes" id="UP000015241">
    <property type="component" value="Unassembled WGS sequence"/>
</dbReference>
<reference evidence="6 7" key="1">
    <citation type="journal article" date="2012" name="Science">
        <title>The Paleozoic origin of enzymatic lignin decomposition reconstructed from 31 fungal genomes.</title>
        <authorList>
            <person name="Floudas D."/>
            <person name="Binder M."/>
            <person name="Riley R."/>
            <person name="Barry K."/>
            <person name="Blanchette R.A."/>
            <person name="Henrissat B."/>
            <person name="Martinez A.T."/>
            <person name="Otillar R."/>
            <person name="Spatafora J.W."/>
            <person name="Yadav J.S."/>
            <person name="Aerts A."/>
            <person name="Benoit I."/>
            <person name="Boyd A."/>
            <person name="Carlson A."/>
            <person name="Copeland A."/>
            <person name="Coutinho P.M."/>
            <person name="de Vries R.P."/>
            <person name="Ferreira P."/>
            <person name="Findley K."/>
            <person name="Foster B."/>
            <person name="Gaskell J."/>
            <person name="Glotzer D."/>
            <person name="Gorecki P."/>
            <person name="Heitman J."/>
            <person name="Hesse C."/>
            <person name="Hori C."/>
            <person name="Igarashi K."/>
            <person name="Jurgens J.A."/>
            <person name="Kallen N."/>
            <person name="Kersten P."/>
            <person name="Kohler A."/>
            <person name="Kuees U."/>
            <person name="Kumar T.K.A."/>
            <person name="Kuo A."/>
            <person name="LaButti K."/>
            <person name="Larrondo L.F."/>
            <person name="Lindquist E."/>
            <person name="Ling A."/>
            <person name="Lombard V."/>
            <person name="Lucas S."/>
            <person name="Lundell T."/>
            <person name="Martin R."/>
            <person name="McLaughlin D.J."/>
            <person name="Morgenstern I."/>
            <person name="Morin E."/>
            <person name="Murat C."/>
            <person name="Nagy L.G."/>
            <person name="Nolan M."/>
            <person name="Ohm R.A."/>
            <person name="Patyshakuliyeva A."/>
            <person name="Rokas A."/>
            <person name="Ruiz-Duenas F.J."/>
            <person name="Sabat G."/>
            <person name="Salamov A."/>
            <person name="Samejima M."/>
            <person name="Schmutz J."/>
            <person name="Slot J.C."/>
            <person name="St John F."/>
            <person name="Stenlid J."/>
            <person name="Sun H."/>
            <person name="Sun S."/>
            <person name="Syed K."/>
            <person name="Tsang A."/>
            <person name="Wiebenga A."/>
            <person name="Young D."/>
            <person name="Pisabarro A."/>
            <person name="Eastwood D.C."/>
            <person name="Martin F."/>
            <person name="Cullen D."/>
            <person name="Grigoriev I.V."/>
            <person name="Hibbett D.S."/>
        </authorList>
    </citation>
    <scope>NUCLEOTIDE SEQUENCE</scope>
    <source>
        <strain evidence="7">FP-58527</strain>
    </source>
</reference>
<evidence type="ECO:0000256" key="3">
    <source>
        <dbReference type="SAM" id="MobiDB-lite"/>
    </source>
</evidence>
<dbReference type="InterPro" id="IPR050327">
    <property type="entry name" value="Proton-linked_MCT"/>
</dbReference>
<dbReference type="PANTHER" id="PTHR11360:SF234">
    <property type="entry name" value="MFS-TYPE TRANSPORTER DBAD-RELATED"/>
    <property type="match status" value="1"/>
</dbReference>
<dbReference type="GO" id="GO:0022857">
    <property type="term" value="F:transmembrane transporter activity"/>
    <property type="evidence" value="ECO:0007669"/>
    <property type="project" value="InterPro"/>
</dbReference>
<feature type="region of interest" description="Disordered" evidence="3">
    <location>
        <begin position="1"/>
        <end position="71"/>
    </location>
</feature>
<gene>
    <name evidence="6" type="ORF">FOMPIDRAFT_1015692</name>
</gene>
<name>S8FUK4_FOMSC</name>
<feature type="transmembrane region" description="Helical" evidence="4">
    <location>
        <begin position="290"/>
        <end position="313"/>
    </location>
</feature>
<dbReference type="GO" id="GO:0016020">
    <property type="term" value="C:membrane"/>
    <property type="evidence" value="ECO:0007669"/>
    <property type="project" value="UniProtKB-SubCell"/>
</dbReference>
<dbReference type="AlphaFoldDB" id="S8FUK4"/>
<evidence type="ECO:0000256" key="4">
    <source>
        <dbReference type="SAM" id="Phobius"/>
    </source>
</evidence>
<dbReference type="OrthoDB" id="6499973at2759"/>
<evidence type="ECO:0000259" key="5">
    <source>
        <dbReference type="PROSITE" id="PS50850"/>
    </source>
</evidence>
<evidence type="ECO:0000313" key="7">
    <source>
        <dbReference type="Proteomes" id="UP000015241"/>
    </source>
</evidence>
<dbReference type="Pfam" id="PF07690">
    <property type="entry name" value="MFS_1"/>
    <property type="match status" value="1"/>
</dbReference>
<keyword evidence="4" id="KW-1133">Transmembrane helix</keyword>
<feature type="transmembrane region" description="Helical" evidence="4">
    <location>
        <begin position="202"/>
        <end position="222"/>
    </location>
</feature>
<comment type="subcellular location">
    <subcellularLocation>
        <location evidence="1">Membrane</location>
        <topology evidence="1">Multi-pass membrane protein</topology>
    </subcellularLocation>
</comment>
<dbReference type="PROSITE" id="PS50850">
    <property type="entry name" value="MFS"/>
    <property type="match status" value="1"/>
</dbReference>
<organism evidence="6 7">
    <name type="scientific">Fomitopsis schrenkii</name>
    <name type="common">Brown rot fungus</name>
    <dbReference type="NCBI Taxonomy" id="2126942"/>
    <lineage>
        <taxon>Eukaryota</taxon>
        <taxon>Fungi</taxon>
        <taxon>Dikarya</taxon>
        <taxon>Basidiomycota</taxon>
        <taxon>Agaricomycotina</taxon>
        <taxon>Agaricomycetes</taxon>
        <taxon>Polyporales</taxon>
        <taxon>Fomitopsis</taxon>
    </lineage>
</organism>
<comment type="similarity">
    <text evidence="2">Belongs to the major facilitator superfamily. Monocarboxylate porter (TC 2.A.1.13) family.</text>
</comment>
<dbReference type="InterPro" id="IPR011701">
    <property type="entry name" value="MFS"/>
</dbReference>
<feature type="transmembrane region" description="Helical" evidence="4">
    <location>
        <begin position="380"/>
        <end position="405"/>
    </location>
</feature>
<dbReference type="InParanoid" id="S8FUK4"/>
<feature type="domain" description="Major facilitator superfamily (MFS) profile" evidence="5">
    <location>
        <begin position="290"/>
        <end position="484"/>
    </location>
</feature>
<dbReference type="InterPro" id="IPR036259">
    <property type="entry name" value="MFS_trans_sf"/>
</dbReference>
<keyword evidence="7" id="KW-1185">Reference proteome</keyword>
<dbReference type="SUPFAM" id="SSF103473">
    <property type="entry name" value="MFS general substrate transporter"/>
    <property type="match status" value="1"/>
</dbReference>
<feature type="transmembrane region" description="Helical" evidence="4">
    <location>
        <begin position="73"/>
        <end position="94"/>
    </location>
</feature>
<feature type="transmembrane region" description="Helical" evidence="4">
    <location>
        <begin position="417"/>
        <end position="439"/>
    </location>
</feature>
<proteinExistence type="inferred from homology"/>
<feature type="transmembrane region" description="Helical" evidence="4">
    <location>
        <begin position="451"/>
        <end position="473"/>
    </location>
</feature>
<feature type="transmembrane region" description="Helical" evidence="4">
    <location>
        <begin position="325"/>
        <end position="344"/>
    </location>
</feature>
<keyword evidence="4" id="KW-0472">Membrane</keyword>
<dbReference type="Gene3D" id="1.20.1250.20">
    <property type="entry name" value="MFS general substrate transporter like domains"/>
    <property type="match status" value="2"/>
</dbReference>
<feature type="transmembrane region" description="Helical" evidence="4">
    <location>
        <begin position="356"/>
        <end position="374"/>
    </location>
</feature>
<feature type="transmembrane region" description="Helical" evidence="4">
    <location>
        <begin position="114"/>
        <end position="132"/>
    </location>
</feature>
<dbReference type="EMBL" id="KE504139">
    <property type="protein sequence ID" value="EPT01915.1"/>
    <property type="molecule type" value="Genomic_DNA"/>
</dbReference>
<dbReference type="eggNOG" id="KOG2504">
    <property type="taxonomic scope" value="Eukaryota"/>
</dbReference>
<feature type="transmembrane region" description="Helical" evidence="4">
    <location>
        <begin position="234"/>
        <end position="256"/>
    </location>
</feature>
<evidence type="ECO:0000256" key="2">
    <source>
        <dbReference type="ARBA" id="ARBA00006727"/>
    </source>
</evidence>
<accession>S8FUK4</accession>
<feature type="transmembrane region" description="Helical" evidence="4">
    <location>
        <begin position="168"/>
        <end position="190"/>
    </location>
</feature>